<reference evidence="1 2" key="1">
    <citation type="submission" date="2016-12" db="EMBL/GenBank/DDBJ databases">
        <authorList>
            <person name="Song W.-J."/>
            <person name="Kurnit D.M."/>
        </authorList>
    </citation>
    <scope>NUCLEOTIDE SEQUENCE [LARGE SCALE GENOMIC DNA]</scope>
    <source>
        <strain evidence="1 2">PCL1601</strain>
    </source>
</reference>
<dbReference type="AlphaFoldDB" id="A0A1Q8EH18"/>
<organism evidence="1 2">
    <name type="scientific">Pseudomonas chlororaphis</name>
    <dbReference type="NCBI Taxonomy" id="587753"/>
    <lineage>
        <taxon>Bacteria</taxon>
        <taxon>Pseudomonadati</taxon>
        <taxon>Pseudomonadota</taxon>
        <taxon>Gammaproteobacteria</taxon>
        <taxon>Pseudomonadales</taxon>
        <taxon>Pseudomonadaceae</taxon>
        <taxon>Pseudomonas</taxon>
    </lineage>
</organism>
<evidence type="ECO:0000313" key="1">
    <source>
        <dbReference type="EMBL" id="OLF51093.1"/>
    </source>
</evidence>
<dbReference type="RefSeq" id="WP_075122373.1">
    <property type="nucleotide sequence ID" value="NZ_MSCT01000024.1"/>
</dbReference>
<evidence type="ECO:0008006" key="3">
    <source>
        <dbReference type="Google" id="ProtNLM"/>
    </source>
</evidence>
<dbReference type="OrthoDB" id="7365670at2"/>
<gene>
    <name evidence="1" type="ORF">BTN82_28655</name>
</gene>
<name>A0A1Q8EH18_9PSED</name>
<dbReference type="SUPFAM" id="SSF53474">
    <property type="entry name" value="alpha/beta-Hydrolases"/>
    <property type="match status" value="1"/>
</dbReference>
<comment type="caution">
    <text evidence="1">The sequence shown here is derived from an EMBL/GenBank/DDBJ whole genome shotgun (WGS) entry which is preliminary data.</text>
</comment>
<protein>
    <recommendedName>
        <fullName evidence="3">Alpha/beta hydrolase</fullName>
    </recommendedName>
</protein>
<dbReference type="InterPro" id="IPR029058">
    <property type="entry name" value="AB_hydrolase_fold"/>
</dbReference>
<dbReference type="Gene3D" id="3.40.50.1820">
    <property type="entry name" value="alpha/beta hydrolase"/>
    <property type="match status" value="1"/>
</dbReference>
<dbReference type="Proteomes" id="UP000185578">
    <property type="component" value="Unassembled WGS sequence"/>
</dbReference>
<proteinExistence type="predicted"/>
<accession>A0A1Q8EH18</accession>
<sequence>MATDSISTSSGTFKKVATVQSSPTKELVPKPVVVEPGLTVFLGGAGMIGGYNADMINAFTEVGIANAVYGNYSSLITGADEHVHPMIDMLADASAVIFYNQDSSRPAEFEYDQLGVVKERTDLYGLVAVKSTMPVVESQPADFSLAAIGISKKIPTSGQFNIVGYSWGAVIAARSAMYHARKDIIVDHLVLIGAPINQDLKDAVTEHPKIIKTTIIDLTDKGDPIYAGMTDAELVSVAPELAGQMSGTNQGHFYYSGDDADGQLRHRELARRLYDEGLR</sequence>
<evidence type="ECO:0000313" key="2">
    <source>
        <dbReference type="Proteomes" id="UP000185578"/>
    </source>
</evidence>
<dbReference type="EMBL" id="MSCT01000024">
    <property type="protein sequence ID" value="OLF51093.1"/>
    <property type="molecule type" value="Genomic_DNA"/>
</dbReference>